<dbReference type="Proteomes" id="UP000526408">
    <property type="component" value="Unassembled WGS sequence"/>
</dbReference>
<evidence type="ECO:0000313" key="2">
    <source>
        <dbReference type="Proteomes" id="UP000526408"/>
    </source>
</evidence>
<dbReference type="AlphaFoldDB" id="A0A7X6JWE5"/>
<accession>A0A7X6JWE5</accession>
<proteinExistence type="predicted"/>
<name>A0A7X6JWE5_9RHOB</name>
<organism evidence="1 2">
    <name type="scientific">Roseicyclus persicicus</name>
    <dbReference type="NCBI Taxonomy" id="2650661"/>
    <lineage>
        <taxon>Bacteria</taxon>
        <taxon>Pseudomonadati</taxon>
        <taxon>Pseudomonadota</taxon>
        <taxon>Alphaproteobacteria</taxon>
        <taxon>Rhodobacterales</taxon>
        <taxon>Roseobacteraceae</taxon>
        <taxon>Roseicyclus</taxon>
    </lineage>
</organism>
<reference evidence="1 2" key="1">
    <citation type="submission" date="2020-04" db="EMBL/GenBank/DDBJ databases">
        <authorList>
            <person name="Yoon J."/>
        </authorList>
    </citation>
    <scope>NUCLEOTIDE SEQUENCE [LARGE SCALE GENOMIC DNA]</scope>
    <source>
        <strain evidence="1 2">KMU-115</strain>
    </source>
</reference>
<gene>
    <name evidence="1" type="ORF">HCU73_03300</name>
</gene>
<sequence length="122" mass="12959">MTVEKLSLHQRRNFENTEDAINRLRGVLTAIDALSQDTNALSHCAESDAILVLVGISQDLLAVVQRRHAQEWVGLGGHSDILTEAEEAEALGKDAVAADLDLAAKAAQLMADSISRSSSAPA</sequence>
<keyword evidence="2" id="KW-1185">Reference proteome</keyword>
<evidence type="ECO:0000313" key="1">
    <source>
        <dbReference type="EMBL" id="NKX43605.1"/>
    </source>
</evidence>
<comment type="caution">
    <text evidence="1">The sequence shown here is derived from an EMBL/GenBank/DDBJ whole genome shotgun (WGS) entry which is preliminary data.</text>
</comment>
<dbReference type="EMBL" id="JAAZQQ010000001">
    <property type="protein sequence ID" value="NKX43605.1"/>
    <property type="molecule type" value="Genomic_DNA"/>
</dbReference>
<protein>
    <submittedName>
        <fullName evidence="1">Uncharacterized protein</fullName>
    </submittedName>
</protein>